<dbReference type="OrthoDB" id="6929199at2"/>
<dbReference type="Gene3D" id="1.10.357.10">
    <property type="entry name" value="Tetracycline Repressor, domain 2"/>
    <property type="match status" value="1"/>
</dbReference>
<dbReference type="Pfam" id="PF00440">
    <property type="entry name" value="TetR_N"/>
    <property type="match status" value="1"/>
</dbReference>
<dbReference type="AlphaFoldDB" id="H5UPS2"/>
<feature type="DNA-binding region" description="H-T-H motif" evidence="4">
    <location>
        <begin position="38"/>
        <end position="57"/>
    </location>
</feature>
<dbReference type="EMBL" id="BAFE01000027">
    <property type="protein sequence ID" value="GAB47727.1"/>
    <property type="molecule type" value="Genomic_DNA"/>
</dbReference>
<keyword evidence="7" id="KW-1185">Reference proteome</keyword>
<keyword evidence="1" id="KW-0805">Transcription regulation</keyword>
<dbReference type="PROSITE" id="PS50977">
    <property type="entry name" value="HTH_TETR_2"/>
    <property type="match status" value="1"/>
</dbReference>
<protein>
    <submittedName>
        <fullName evidence="6">Putative TetR family transcriptional regulator</fullName>
    </submittedName>
</protein>
<dbReference type="PANTHER" id="PTHR47506">
    <property type="entry name" value="TRANSCRIPTIONAL REGULATORY PROTEIN"/>
    <property type="match status" value="1"/>
</dbReference>
<sequence>MTDQVRARSRRRHDPERRDRIIAAALRVIAERGVTGTSMRRVADEADVPLGSMTYHFAGVEELLLESFTRFTDSSVADFDAAFESVSTLQEAREALVRILTDSPYMRADNIVIGAELYSAAAHDPTFRPVHLAWMHRCRRTIRAYFDEPTTLMLDAMIEGLSVHRTFEQHVHPDEMVRELIARLTPPGSFVSARANA</sequence>
<keyword evidence="3" id="KW-0804">Transcription</keyword>
<reference evidence="6 7" key="1">
    <citation type="submission" date="2012-02" db="EMBL/GenBank/DDBJ databases">
        <title>Whole genome shotgun sequence of Mobilicoccus pelagius NBRC 104925.</title>
        <authorList>
            <person name="Yoshida Y."/>
            <person name="Hosoyama A."/>
            <person name="Tsuchikane K."/>
            <person name="Katsumata H."/>
            <person name="Yamazaki S."/>
            <person name="Fujita N."/>
        </authorList>
    </citation>
    <scope>NUCLEOTIDE SEQUENCE [LARGE SCALE GENOMIC DNA]</scope>
    <source>
        <strain evidence="6 7">NBRC 104925</strain>
    </source>
</reference>
<dbReference type="SUPFAM" id="SSF48498">
    <property type="entry name" value="Tetracyclin repressor-like, C-terminal domain"/>
    <property type="match status" value="1"/>
</dbReference>
<dbReference type="InterPro" id="IPR009057">
    <property type="entry name" value="Homeodomain-like_sf"/>
</dbReference>
<evidence type="ECO:0000259" key="5">
    <source>
        <dbReference type="PROSITE" id="PS50977"/>
    </source>
</evidence>
<evidence type="ECO:0000256" key="2">
    <source>
        <dbReference type="ARBA" id="ARBA00023125"/>
    </source>
</evidence>
<evidence type="ECO:0000313" key="7">
    <source>
        <dbReference type="Proteomes" id="UP000004367"/>
    </source>
</evidence>
<proteinExistence type="predicted"/>
<dbReference type="GO" id="GO:0003677">
    <property type="term" value="F:DNA binding"/>
    <property type="evidence" value="ECO:0007669"/>
    <property type="project" value="UniProtKB-UniRule"/>
</dbReference>
<dbReference type="SUPFAM" id="SSF46689">
    <property type="entry name" value="Homeodomain-like"/>
    <property type="match status" value="1"/>
</dbReference>
<dbReference type="eggNOG" id="COG3226">
    <property type="taxonomic scope" value="Bacteria"/>
</dbReference>
<comment type="caution">
    <text evidence="6">The sequence shown here is derived from an EMBL/GenBank/DDBJ whole genome shotgun (WGS) entry which is preliminary data.</text>
</comment>
<name>H5UPS2_9MICO</name>
<dbReference type="STRING" id="1089455.MOPEL_029_00060"/>
<feature type="domain" description="HTH tetR-type" evidence="5">
    <location>
        <begin position="15"/>
        <end position="75"/>
    </location>
</feature>
<dbReference type="RefSeq" id="WP_009481625.1">
    <property type="nucleotide sequence ID" value="NZ_BAFE01000027.1"/>
</dbReference>
<dbReference type="Proteomes" id="UP000004367">
    <property type="component" value="Unassembled WGS sequence"/>
</dbReference>
<evidence type="ECO:0000313" key="6">
    <source>
        <dbReference type="EMBL" id="GAB47727.1"/>
    </source>
</evidence>
<gene>
    <name evidence="6" type="ORF">MOPEL_029_00060</name>
</gene>
<evidence type="ECO:0000256" key="1">
    <source>
        <dbReference type="ARBA" id="ARBA00023015"/>
    </source>
</evidence>
<dbReference type="InterPro" id="IPR001647">
    <property type="entry name" value="HTH_TetR"/>
</dbReference>
<evidence type="ECO:0000256" key="3">
    <source>
        <dbReference type="ARBA" id="ARBA00023163"/>
    </source>
</evidence>
<keyword evidence="2 4" id="KW-0238">DNA-binding</keyword>
<dbReference type="PANTHER" id="PTHR47506:SF6">
    <property type="entry name" value="HTH-TYPE TRANSCRIPTIONAL REPRESSOR NEMR"/>
    <property type="match status" value="1"/>
</dbReference>
<organism evidence="6 7">
    <name type="scientific">Mobilicoccus pelagius NBRC 104925</name>
    <dbReference type="NCBI Taxonomy" id="1089455"/>
    <lineage>
        <taxon>Bacteria</taxon>
        <taxon>Bacillati</taxon>
        <taxon>Actinomycetota</taxon>
        <taxon>Actinomycetes</taxon>
        <taxon>Micrococcales</taxon>
        <taxon>Dermatophilaceae</taxon>
        <taxon>Mobilicoccus</taxon>
    </lineage>
</organism>
<evidence type="ECO:0000256" key="4">
    <source>
        <dbReference type="PROSITE-ProRule" id="PRU00335"/>
    </source>
</evidence>
<accession>H5UPS2</accession>
<dbReference type="PRINTS" id="PR00455">
    <property type="entry name" value="HTHTETR"/>
</dbReference>
<dbReference type="InterPro" id="IPR036271">
    <property type="entry name" value="Tet_transcr_reg_TetR-rel_C_sf"/>
</dbReference>